<name>A0A6J7JWJ3_9ZZZZ</name>
<sequence>MFNAPNCHSWYNGGNIEGKARVIPIYMGGLDRFMARAQELAANGYEAYAIK</sequence>
<dbReference type="InterPro" id="IPR036188">
    <property type="entry name" value="FAD/NAD-bd_sf"/>
</dbReference>
<dbReference type="EMBL" id="CAFBNA010000168">
    <property type="protein sequence ID" value="CAB4947625.1"/>
    <property type="molecule type" value="Genomic_DNA"/>
</dbReference>
<gene>
    <name evidence="1" type="ORF">UFOPK3708_01811</name>
</gene>
<evidence type="ECO:0000313" key="1">
    <source>
        <dbReference type="EMBL" id="CAB4947625.1"/>
    </source>
</evidence>
<organism evidence="1">
    <name type="scientific">freshwater metagenome</name>
    <dbReference type="NCBI Taxonomy" id="449393"/>
    <lineage>
        <taxon>unclassified sequences</taxon>
        <taxon>metagenomes</taxon>
        <taxon>ecological metagenomes</taxon>
    </lineage>
</organism>
<dbReference type="AlphaFoldDB" id="A0A6J7JWJ3"/>
<accession>A0A6J7JWJ3</accession>
<proteinExistence type="predicted"/>
<protein>
    <submittedName>
        <fullName evidence="1">Unannotated protein</fullName>
    </submittedName>
</protein>
<reference evidence="1" key="1">
    <citation type="submission" date="2020-05" db="EMBL/GenBank/DDBJ databases">
        <authorList>
            <person name="Chiriac C."/>
            <person name="Salcher M."/>
            <person name="Ghai R."/>
            <person name="Kavagutti S V."/>
        </authorList>
    </citation>
    <scope>NUCLEOTIDE SEQUENCE</scope>
</reference>
<dbReference type="Gene3D" id="3.50.50.60">
    <property type="entry name" value="FAD/NAD(P)-binding domain"/>
    <property type="match status" value="1"/>
</dbReference>